<evidence type="ECO:0000313" key="1">
    <source>
        <dbReference type="EMBL" id="CEO90516.1"/>
    </source>
</evidence>
<dbReference type="Proteomes" id="UP000046155">
    <property type="component" value="Unassembled WGS sequence"/>
</dbReference>
<sequence length="76" mass="8832">MRNFKGKKFVLLMTYGMARPNTGPEMVENMFKEIWDHFEVDFAQTYSTCTEQYLPVAENKEAQDAVYELGSGVRLE</sequence>
<dbReference type="AlphaFoldDB" id="A0A0B7MR64"/>
<keyword evidence="2" id="KW-1185">Reference proteome</keyword>
<organism evidence="1 2">
    <name type="scientific">Syntrophaceticus schinkii</name>
    <dbReference type="NCBI Taxonomy" id="499207"/>
    <lineage>
        <taxon>Bacteria</taxon>
        <taxon>Bacillati</taxon>
        <taxon>Bacillota</taxon>
        <taxon>Clostridia</taxon>
        <taxon>Thermoanaerobacterales</taxon>
        <taxon>Thermoanaerobacterales Family III. Incertae Sedis</taxon>
        <taxon>Syntrophaceticus</taxon>
    </lineage>
</organism>
<accession>A0A0B7MR64</accession>
<name>A0A0B7MR64_9FIRM</name>
<evidence type="ECO:0000313" key="2">
    <source>
        <dbReference type="Proteomes" id="UP000046155"/>
    </source>
</evidence>
<proteinExistence type="predicted"/>
<reference evidence="2" key="1">
    <citation type="submission" date="2015-01" db="EMBL/GenBank/DDBJ databases">
        <authorList>
            <person name="Manzoor Shahid"/>
            <person name="Zubair Saima"/>
        </authorList>
    </citation>
    <scope>NUCLEOTIDE SEQUENCE [LARGE SCALE GENOMIC DNA]</scope>
    <source>
        <strain evidence="2">Sp3</strain>
    </source>
</reference>
<protein>
    <submittedName>
        <fullName evidence="1">Uncharacterized protein</fullName>
    </submittedName>
</protein>
<dbReference type="EMBL" id="CDRZ01000294">
    <property type="protein sequence ID" value="CEO90516.1"/>
    <property type="molecule type" value="Genomic_DNA"/>
</dbReference>
<gene>
    <name evidence="1" type="ORF">SSCH_920011</name>
</gene>